<evidence type="ECO:0000313" key="3">
    <source>
        <dbReference type="EMBL" id="KAA8897362.1"/>
    </source>
</evidence>
<dbReference type="PANTHER" id="PTHR47524:SF1">
    <property type="entry name" value="20S RRNA ACCUMULATION PROTEIN 4"/>
    <property type="match status" value="1"/>
</dbReference>
<dbReference type="RefSeq" id="XP_034009963.1">
    <property type="nucleotide sequence ID" value="XM_034158310.1"/>
</dbReference>
<dbReference type="OrthoDB" id="443682at2759"/>
<dbReference type="OMA" id="MPGPWAD"/>
<evidence type="ECO:0000256" key="1">
    <source>
        <dbReference type="SAM" id="MobiDB-lite"/>
    </source>
</evidence>
<dbReference type="PANTHER" id="PTHR47524">
    <property type="entry name" value="20S RRNA ACCUMULATION PROTEIN 4"/>
    <property type="match status" value="1"/>
</dbReference>
<evidence type="ECO:0000313" key="4">
    <source>
        <dbReference type="Proteomes" id="UP000449547"/>
    </source>
</evidence>
<dbReference type="GO" id="GO:0005737">
    <property type="term" value="C:cytoplasm"/>
    <property type="evidence" value="ECO:0007669"/>
    <property type="project" value="InterPro"/>
</dbReference>
<dbReference type="EMBL" id="SWFT01000158">
    <property type="protein sequence ID" value="KAA8897362.1"/>
    <property type="molecule type" value="Genomic_DNA"/>
</dbReference>
<keyword evidence="4" id="KW-1185">Reference proteome</keyword>
<accession>A0A642UE29</accession>
<dbReference type="Proteomes" id="UP000449547">
    <property type="component" value="Unassembled WGS sequence"/>
</dbReference>
<dbReference type="InterPro" id="IPR007320">
    <property type="entry name" value="PDCD2_C"/>
</dbReference>
<gene>
    <name evidence="3" type="ORF">DIURU_005339</name>
</gene>
<name>A0A642UE29_DIURU</name>
<protein>
    <recommendedName>
        <fullName evidence="2">Programmed cell death protein 2 C-terminal domain-containing protein</fullName>
    </recommendedName>
</protein>
<dbReference type="AlphaFoldDB" id="A0A642UE29"/>
<dbReference type="VEuPathDB" id="FungiDB:DIURU_005339"/>
<organism evidence="3 4">
    <name type="scientific">Diutina rugosa</name>
    <name type="common">Yeast</name>
    <name type="synonym">Candida rugosa</name>
    <dbReference type="NCBI Taxonomy" id="5481"/>
    <lineage>
        <taxon>Eukaryota</taxon>
        <taxon>Fungi</taxon>
        <taxon>Dikarya</taxon>
        <taxon>Ascomycota</taxon>
        <taxon>Saccharomycotina</taxon>
        <taxon>Pichiomycetes</taxon>
        <taxon>Debaryomycetaceae</taxon>
        <taxon>Diutina</taxon>
    </lineage>
</organism>
<feature type="region of interest" description="Disordered" evidence="1">
    <location>
        <begin position="238"/>
        <end position="268"/>
    </location>
</feature>
<dbReference type="GeneID" id="54783990"/>
<evidence type="ECO:0000259" key="2">
    <source>
        <dbReference type="Pfam" id="PF04194"/>
    </source>
</evidence>
<feature type="compositionally biased region" description="Polar residues" evidence="1">
    <location>
        <begin position="256"/>
        <end position="268"/>
    </location>
</feature>
<comment type="caution">
    <text evidence="3">The sequence shown here is derived from an EMBL/GenBank/DDBJ whole genome shotgun (WGS) entry which is preliminary data.</text>
</comment>
<dbReference type="Pfam" id="PF04194">
    <property type="entry name" value="PDCD2_C"/>
    <property type="match status" value="1"/>
</dbReference>
<dbReference type="GO" id="GO:0030490">
    <property type="term" value="P:maturation of SSU-rRNA"/>
    <property type="evidence" value="ECO:0007669"/>
    <property type="project" value="TreeGrafter"/>
</dbReference>
<feature type="domain" description="Programmed cell death protein 2 C-terminal" evidence="2">
    <location>
        <begin position="276"/>
        <end position="398"/>
    </location>
</feature>
<proteinExistence type="predicted"/>
<sequence>MSSHDEYSSDEEDFVGGGQVTLGFVDVPLAEIKADDDPVTVEDTFIGGEPIWLHPESKPADRSLHCDNCKQKMALLLQAFAPLDGKDYDRVIYVFACKNSAQCSRQKGSVKAIRGVSKDPARVVQIKQQLKQQLDKQMDAKLKLEPKPFANPFGGNASASSNPFAAKANPFAKDVKQETATEAVERPDEQAGEAAAVNNVADASFSGYPGFLVYTEPEKLKRIQDEPELEKYRHLIEEMDEPEESSSKKGGRRDSTSSNGPVLDPQTSKISNMLDDKYFENFTNTVNHNPGQVLRYDLGGHPLLYNGKDDVAKKFISASGETLIPNPGYNPSSTRQFELQLMPKAIMDLEDVASKQVTDILNGMSWGTIIVATDVEDFMPHFDDHHVGYIDEWCGVQWEEST</sequence>
<reference evidence="3 4" key="1">
    <citation type="submission" date="2019-07" db="EMBL/GenBank/DDBJ databases">
        <title>Genome assembly of two rare yeast pathogens: Diutina rugosa and Trichomonascus ciferrii.</title>
        <authorList>
            <person name="Mixao V."/>
            <person name="Saus E."/>
            <person name="Hansen A."/>
            <person name="Lass-Flor C."/>
            <person name="Gabaldon T."/>
        </authorList>
    </citation>
    <scope>NUCLEOTIDE SEQUENCE [LARGE SCALE GENOMIC DNA]</scope>
    <source>
        <strain evidence="3 4">CBS 613</strain>
    </source>
</reference>